<evidence type="ECO:0000256" key="1">
    <source>
        <dbReference type="SAM" id="MobiDB-lite"/>
    </source>
</evidence>
<feature type="region of interest" description="Disordered" evidence="1">
    <location>
        <begin position="133"/>
        <end position="154"/>
    </location>
</feature>
<evidence type="ECO:0000313" key="2">
    <source>
        <dbReference type="EMBL" id="KAK8995365.1"/>
    </source>
</evidence>
<name>A0ABR2Q3U1_9ROSI</name>
<comment type="caution">
    <text evidence="2">The sequence shown here is derived from an EMBL/GenBank/DDBJ whole genome shotgun (WGS) entry which is preliminary data.</text>
</comment>
<dbReference type="EMBL" id="JBBPBN010000046">
    <property type="protein sequence ID" value="KAK8995365.1"/>
    <property type="molecule type" value="Genomic_DNA"/>
</dbReference>
<accession>A0ABR2Q3U1</accession>
<gene>
    <name evidence="2" type="ORF">V6N11_069800</name>
</gene>
<proteinExistence type="predicted"/>
<organism evidence="2 3">
    <name type="scientific">Hibiscus sabdariffa</name>
    <name type="common">roselle</name>
    <dbReference type="NCBI Taxonomy" id="183260"/>
    <lineage>
        <taxon>Eukaryota</taxon>
        <taxon>Viridiplantae</taxon>
        <taxon>Streptophyta</taxon>
        <taxon>Embryophyta</taxon>
        <taxon>Tracheophyta</taxon>
        <taxon>Spermatophyta</taxon>
        <taxon>Magnoliopsida</taxon>
        <taxon>eudicotyledons</taxon>
        <taxon>Gunneridae</taxon>
        <taxon>Pentapetalae</taxon>
        <taxon>rosids</taxon>
        <taxon>malvids</taxon>
        <taxon>Malvales</taxon>
        <taxon>Malvaceae</taxon>
        <taxon>Malvoideae</taxon>
        <taxon>Hibiscus</taxon>
    </lineage>
</organism>
<feature type="compositionally biased region" description="Polar residues" evidence="1">
    <location>
        <begin position="1"/>
        <end position="12"/>
    </location>
</feature>
<sequence>MCPNSLDGNSVEPTDVQVASGPGIVRTATFGAATPQRKTKSSSASSSRIETIPMLPGNAITVVEHRPHGANKDHQAVSLLEQGHGSNGLDTGKGQQLNSIAHRKKLDPGGAPKIILTNEGIIDVISAIQTLPGRSSQHHEVVNIKGDRDGSLGQ</sequence>
<dbReference type="Proteomes" id="UP001396334">
    <property type="component" value="Unassembled WGS sequence"/>
</dbReference>
<reference evidence="2 3" key="1">
    <citation type="journal article" date="2024" name="G3 (Bethesda)">
        <title>Genome assembly of Hibiscus sabdariffa L. provides insights into metabolisms of medicinal natural products.</title>
        <authorList>
            <person name="Kim T."/>
        </authorList>
    </citation>
    <scope>NUCLEOTIDE SEQUENCE [LARGE SCALE GENOMIC DNA]</scope>
    <source>
        <strain evidence="2">TK-2024</strain>
        <tissue evidence="2">Old leaves</tissue>
    </source>
</reference>
<feature type="region of interest" description="Disordered" evidence="1">
    <location>
        <begin position="1"/>
        <end position="51"/>
    </location>
</feature>
<evidence type="ECO:0000313" key="3">
    <source>
        <dbReference type="Proteomes" id="UP001396334"/>
    </source>
</evidence>
<feature type="compositionally biased region" description="Basic and acidic residues" evidence="1">
    <location>
        <begin position="137"/>
        <end position="154"/>
    </location>
</feature>
<keyword evidence="3" id="KW-1185">Reference proteome</keyword>
<protein>
    <submittedName>
        <fullName evidence="2">Uncharacterized protein</fullName>
    </submittedName>
</protein>